<organism evidence="1 2">
    <name type="scientific">Phlebia brevispora</name>
    <dbReference type="NCBI Taxonomy" id="194682"/>
    <lineage>
        <taxon>Eukaryota</taxon>
        <taxon>Fungi</taxon>
        <taxon>Dikarya</taxon>
        <taxon>Basidiomycota</taxon>
        <taxon>Agaricomycotina</taxon>
        <taxon>Agaricomycetes</taxon>
        <taxon>Polyporales</taxon>
        <taxon>Meruliaceae</taxon>
        <taxon>Phlebia</taxon>
    </lineage>
</organism>
<dbReference type="Proteomes" id="UP001148662">
    <property type="component" value="Unassembled WGS sequence"/>
</dbReference>
<keyword evidence="2" id="KW-1185">Reference proteome</keyword>
<dbReference type="EMBL" id="JANHOG010001172">
    <property type="protein sequence ID" value="KAJ3542188.1"/>
    <property type="molecule type" value="Genomic_DNA"/>
</dbReference>
<reference evidence="1" key="1">
    <citation type="submission" date="2022-07" db="EMBL/GenBank/DDBJ databases">
        <title>Genome Sequence of Phlebia brevispora.</title>
        <authorList>
            <person name="Buettner E."/>
        </authorList>
    </citation>
    <scope>NUCLEOTIDE SEQUENCE</scope>
    <source>
        <strain evidence="1">MPL23</strain>
    </source>
</reference>
<proteinExistence type="predicted"/>
<comment type="caution">
    <text evidence="1">The sequence shown here is derived from an EMBL/GenBank/DDBJ whole genome shotgun (WGS) entry which is preliminary data.</text>
</comment>
<name>A0ACC1SLK8_9APHY</name>
<protein>
    <submittedName>
        <fullName evidence="1">Uncharacterized protein</fullName>
    </submittedName>
</protein>
<accession>A0ACC1SLK8</accession>
<evidence type="ECO:0000313" key="2">
    <source>
        <dbReference type="Proteomes" id="UP001148662"/>
    </source>
</evidence>
<gene>
    <name evidence="1" type="ORF">NM688_g5997</name>
</gene>
<sequence length="514" mass="56401">MDVEKQASVEVLSDSKSGIENWSPAAAISECGDTSDPIDAVKERQLVRRIDVRLVPASMFIYLLCFLDRSNIGNAKLLNNDTGDSLLQSVHISDQQYLVALMIFIVAYTIFETPSNYLLKKFAPSRWIPILMLGWGLMTMVLGAVNNFAALVVVRFLLGAFEAGLFPGIIYCLTFWYKPDERALRAAFILACATLGGAFGGAIAFGVGHMDRVRGLEAWRWLFILEGIPSCLCALLVFAFYPNFPETARWLSTEERALAIGRIKGVSSLGHARISWAEAKETLLDMRLYLHYLVYIAISVPFSSISLFAPTIVAGLGYEGLQAQLFTVPPYAIAFVITVAVAWQSDKHEMRSWGAFYSLLIAGVAFLLQGALPSHAFKARYGLLCIAVTFSFASIPPLLSWLAANLRSTGASTLAIPLNVSIGQIGQIVGVYIFKSSEAPRYQTGHFTNAAFLIMGAVVVLVLRVLYKRRNKALAIGKYVWPNRRFEVGVPADKTGEVAGLQGNNCKMADAQEH</sequence>
<evidence type="ECO:0000313" key="1">
    <source>
        <dbReference type="EMBL" id="KAJ3542188.1"/>
    </source>
</evidence>